<dbReference type="PROSITE" id="PS50103">
    <property type="entry name" value="ZF_C3H1"/>
    <property type="match status" value="1"/>
</dbReference>
<evidence type="ECO:0000256" key="1">
    <source>
        <dbReference type="PROSITE-ProRule" id="PRU00723"/>
    </source>
</evidence>
<reference evidence="4" key="1">
    <citation type="submission" date="2022-12" db="EMBL/GenBank/DDBJ databases">
        <authorList>
            <person name="Alioto T."/>
            <person name="Alioto T."/>
            <person name="Gomez Garrido J."/>
        </authorList>
    </citation>
    <scope>NUCLEOTIDE SEQUENCE</scope>
</reference>
<feature type="domain" description="C3H1-type" evidence="3">
    <location>
        <begin position="309"/>
        <end position="335"/>
    </location>
</feature>
<evidence type="ECO:0000313" key="5">
    <source>
        <dbReference type="Proteomes" id="UP001178461"/>
    </source>
</evidence>
<keyword evidence="1" id="KW-0479">Metal-binding</keyword>
<feature type="region of interest" description="Disordered" evidence="2">
    <location>
        <begin position="345"/>
        <end position="377"/>
    </location>
</feature>
<feature type="compositionally biased region" description="Low complexity" evidence="2">
    <location>
        <begin position="84"/>
        <end position="97"/>
    </location>
</feature>
<dbReference type="PANTHER" id="PTHR35558:SF1">
    <property type="entry name" value="ENDONUCLEASE_EXONUCLEASE_PHOSPHATASE DOMAIN-CONTAINING PROTEIN"/>
    <property type="match status" value="1"/>
</dbReference>
<keyword evidence="1" id="KW-0863">Zinc-finger</keyword>
<dbReference type="AlphaFoldDB" id="A0AA35NUS2"/>
<dbReference type="InterPro" id="IPR000571">
    <property type="entry name" value="Znf_CCCH"/>
</dbReference>
<dbReference type="GO" id="GO:0008270">
    <property type="term" value="F:zinc ion binding"/>
    <property type="evidence" value="ECO:0007669"/>
    <property type="project" value="UniProtKB-KW"/>
</dbReference>
<feature type="region of interest" description="Disordered" evidence="2">
    <location>
        <begin position="35"/>
        <end position="98"/>
    </location>
</feature>
<protein>
    <submittedName>
        <fullName evidence="4">XP_034954535.1uncharacterized protein LOC118076098</fullName>
    </submittedName>
</protein>
<keyword evidence="5" id="KW-1185">Reference proteome</keyword>
<accession>A0AA35NUS2</accession>
<organism evidence="4 5">
    <name type="scientific">Podarcis lilfordi</name>
    <name type="common">Lilford's wall lizard</name>
    <dbReference type="NCBI Taxonomy" id="74358"/>
    <lineage>
        <taxon>Eukaryota</taxon>
        <taxon>Metazoa</taxon>
        <taxon>Chordata</taxon>
        <taxon>Craniata</taxon>
        <taxon>Vertebrata</taxon>
        <taxon>Euteleostomi</taxon>
        <taxon>Lepidosauria</taxon>
        <taxon>Squamata</taxon>
        <taxon>Bifurcata</taxon>
        <taxon>Unidentata</taxon>
        <taxon>Episquamata</taxon>
        <taxon>Laterata</taxon>
        <taxon>Lacertibaenia</taxon>
        <taxon>Lacertidae</taxon>
        <taxon>Podarcis</taxon>
    </lineage>
</organism>
<gene>
    <name evidence="4" type="ORF">PODLI_1B042942</name>
</gene>
<name>A0AA35NUS2_9SAUR</name>
<evidence type="ECO:0000256" key="2">
    <source>
        <dbReference type="SAM" id="MobiDB-lite"/>
    </source>
</evidence>
<dbReference type="EMBL" id="OX395126">
    <property type="protein sequence ID" value="CAI5764469.1"/>
    <property type="molecule type" value="Genomic_DNA"/>
</dbReference>
<dbReference type="Proteomes" id="UP001178461">
    <property type="component" value="Chromosome 1"/>
</dbReference>
<feature type="zinc finger region" description="C3H1-type" evidence="1">
    <location>
        <begin position="309"/>
        <end position="335"/>
    </location>
</feature>
<feature type="compositionally biased region" description="Basic residues" evidence="2">
    <location>
        <begin position="65"/>
        <end position="81"/>
    </location>
</feature>
<sequence length="377" mass="41107">MGVNFQGLGICCRKPRPGPLLYLCLRLAQGGEDAQSTSGAAQVEADADSSIEDSLPVPAKSSSGGHRHRKKSSRRRAKRRRGESSSSSTGTSSGSSGDEADASLGLYWGFGEPIGGLPKWAWQRRANSHRARYGAILDCCDGRLVPDVKVSTNSVRDIIPGAHLSSKLRSRILDGRYVDIFDLAPPTASLDALDKAISAPKRQTALKKSDRTFERWLDSFQVFAGVVSASYPRRALYLFVYLSIVRSAHAMAGAEAAILYDENFRRRAGKIPTARWDRRDLDVWTTYVVPHFERKALEQPKHKAAPVQPGRKRICWDFNKGECQRQPCKYPHVCDTCGGSHPATNCQGGKRPFRGGKGGAPQPPKATPSTSSTGIGK</sequence>
<dbReference type="PANTHER" id="PTHR35558">
    <property type="entry name" value="SGNH_HYDRO DOMAIN-CONTAINING PROTEIN"/>
    <property type="match status" value="1"/>
</dbReference>
<proteinExistence type="predicted"/>
<evidence type="ECO:0000259" key="3">
    <source>
        <dbReference type="PROSITE" id="PS50103"/>
    </source>
</evidence>
<evidence type="ECO:0000313" key="4">
    <source>
        <dbReference type="EMBL" id="CAI5764469.1"/>
    </source>
</evidence>
<keyword evidence="1" id="KW-0862">Zinc</keyword>